<proteinExistence type="predicted"/>
<sequence length="39" mass="4540">PQQPCLSLYFDLFYYQGNHHHHDNTLSIVVKVHTTIMAA</sequence>
<accession>A0AAE1EVI4</accession>
<keyword evidence="2" id="KW-1185">Reference proteome</keyword>
<dbReference type="Proteomes" id="UP001286313">
    <property type="component" value="Unassembled WGS sequence"/>
</dbReference>
<evidence type="ECO:0000313" key="1">
    <source>
        <dbReference type="EMBL" id="KAK3862159.1"/>
    </source>
</evidence>
<dbReference type="EMBL" id="JAWQEG010004308">
    <property type="protein sequence ID" value="KAK3862159.1"/>
    <property type="molecule type" value="Genomic_DNA"/>
</dbReference>
<protein>
    <submittedName>
        <fullName evidence="1">Uncharacterized protein</fullName>
    </submittedName>
</protein>
<reference evidence="1" key="1">
    <citation type="submission" date="2023-10" db="EMBL/GenBank/DDBJ databases">
        <title>Genome assemblies of two species of porcelain crab, Petrolisthes cinctipes and Petrolisthes manimaculis (Anomura: Porcellanidae).</title>
        <authorList>
            <person name="Angst P."/>
        </authorList>
    </citation>
    <scope>NUCLEOTIDE SEQUENCE</scope>
    <source>
        <strain evidence="1">PB745_01</strain>
        <tissue evidence="1">Gill</tissue>
    </source>
</reference>
<organism evidence="1 2">
    <name type="scientific">Petrolisthes cinctipes</name>
    <name type="common">Flat porcelain crab</name>
    <dbReference type="NCBI Taxonomy" id="88211"/>
    <lineage>
        <taxon>Eukaryota</taxon>
        <taxon>Metazoa</taxon>
        <taxon>Ecdysozoa</taxon>
        <taxon>Arthropoda</taxon>
        <taxon>Crustacea</taxon>
        <taxon>Multicrustacea</taxon>
        <taxon>Malacostraca</taxon>
        <taxon>Eumalacostraca</taxon>
        <taxon>Eucarida</taxon>
        <taxon>Decapoda</taxon>
        <taxon>Pleocyemata</taxon>
        <taxon>Anomura</taxon>
        <taxon>Galatheoidea</taxon>
        <taxon>Porcellanidae</taxon>
        <taxon>Petrolisthes</taxon>
    </lineage>
</organism>
<dbReference type="AlphaFoldDB" id="A0AAE1EVI4"/>
<gene>
    <name evidence="1" type="ORF">Pcinc_031951</name>
</gene>
<feature type="non-terminal residue" evidence="1">
    <location>
        <position position="1"/>
    </location>
</feature>
<comment type="caution">
    <text evidence="1">The sequence shown here is derived from an EMBL/GenBank/DDBJ whole genome shotgun (WGS) entry which is preliminary data.</text>
</comment>
<name>A0AAE1EVI4_PETCI</name>
<evidence type="ECO:0000313" key="2">
    <source>
        <dbReference type="Proteomes" id="UP001286313"/>
    </source>
</evidence>